<protein>
    <recommendedName>
        <fullName evidence="4">PKD domain-containing protein</fullName>
    </recommendedName>
</protein>
<organism evidence="2 3">
    <name type="scientific">Salinivirga cyanobacteriivorans</name>
    <dbReference type="NCBI Taxonomy" id="1307839"/>
    <lineage>
        <taxon>Bacteria</taxon>
        <taxon>Pseudomonadati</taxon>
        <taxon>Bacteroidota</taxon>
        <taxon>Bacteroidia</taxon>
        <taxon>Bacteroidales</taxon>
        <taxon>Salinivirgaceae</taxon>
        <taxon>Salinivirga</taxon>
    </lineage>
</organism>
<feature type="chain" id="PRO_5006599406" description="PKD domain-containing protein" evidence="1">
    <location>
        <begin position="20"/>
        <end position="473"/>
    </location>
</feature>
<dbReference type="OrthoDB" id="1123245at2"/>
<sequence length="473" mass="54365" precursor="true">MHRFLIIFFALVVSLNVSAQIVSNADTILPVEYERTEGSDSIYVVFGPSPTGFSDTLEMTANYPYAGSGLIQWYKIRRNADETAIEKELIIEASDTTELTLKTTEQAGYPGYQVKFTGTTKDTTITRWAYFNNLIVEPYYEESCDELFIQGINGGISYLYFHPDSLENNYAIANGLNWEWEDYYLDEQTQQWTLLDSLDFGTVEPNPYFSTPPIDYENYLFKVTVTDSLGHTKADSVVYEAIAVDADFDASRDIEGFSPDTLQFEAPVKLGFVNNSINAELYEWTFYNDSNRVEDGADRILRTSTFYEPLDSINYKYPGYYDVKLKAEGRVFIQNNEERTCVDSIRKRLYITIYNSFIGELPNVITPNNDGKNDIFYFKNIESWDYEELDAPTDMTSTSIQNFEVFIYNRYGLRVYHFSGSEWTEQDAWDGKYNGSYVGAGVYYYVIKAKGYDGRTFEKKGFFHVFSSKTAGN</sequence>
<dbReference type="Proteomes" id="UP000064893">
    <property type="component" value="Chromosome"/>
</dbReference>
<dbReference type="STRING" id="1307839.L21SP5_01120"/>
<keyword evidence="1" id="KW-0732">Signal</keyword>
<keyword evidence="3" id="KW-1185">Reference proteome</keyword>
<evidence type="ECO:0000256" key="1">
    <source>
        <dbReference type="SAM" id="SignalP"/>
    </source>
</evidence>
<evidence type="ECO:0000313" key="2">
    <source>
        <dbReference type="EMBL" id="ALO14779.1"/>
    </source>
</evidence>
<dbReference type="EMBL" id="CP013118">
    <property type="protein sequence ID" value="ALO14779.1"/>
    <property type="molecule type" value="Genomic_DNA"/>
</dbReference>
<feature type="signal peptide" evidence="1">
    <location>
        <begin position="1"/>
        <end position="19"/>
    </location>
</feature>
<dbReference type="Pfam" id="PF13585">
    <property type="entry name" value="CHU_C"/>
    <property type="match status" value="1"/>
</dbReference>
<dbReference type="KEGG" id="blq:L21SP5_01120"/>
<evidence type="ECO:0008006" key="4">
    <source>
        <dbReference type="Google" id="ProtNLM"/>
    </source>
</evidence>
<accession>A0A0S2HXN4</accession>
<gene>
    <name evidence="2" type="ORF">L21SP5_01120</name>
</gene>
<dbReference type="SUPFAM" id="SSF49299">
    <property type="entry name" value="PKD domain"/>
    <property type="match status" value="1"/>
</dbReference>
<dbReference type="AlphaFoldDB" id="A0A0S2HXN4"/>
<reference evidence="2 3" key="1">
    <citation type="submission" date="2015-11" db="EMBL/GenBank/DDBJ databases">
        <title>Description and complete genome sequence of a novel strain predominating in hypersaline microbial mats and representing a new family of the Bacteriodetes phylum.</title>
        <authorList>
            <person name="Spring S."/>
            <person name="Bunk B."/>
            <person name="Sproer C."/>
            <person name="Klenk H.-P."/>
        </authorList>
    </citation>
    <scope>NUCLEOTIDE SEQUENCE [LARGE SCALE GENOMIC DNA]</scope>
    <source>
        <strain evidence="2 3">L21-Spi-D4</strain>
    </source>
</reference>
<dbReference type="InterPro" id="IPR035986">
    <property type="entry name" value="PKD_dom_sf"/>
</dbReference>
<dbReference type="RefSeq" id="WP_057952295.1">
    <property type="nucleotide sequence ID" value="NZ_CP013118.1"/>
</dbReference>
<evidence type="ECO:0000313" key="3">
    <source>
        <dbReference type="Proteomes" id="UP000064893"/>
    </source>
</evidence>
<proteinExistence type="predicted"/>
<name>A0A0S2HXN4_9BACT</name>